<organism evidence="3 4">
    <name type="scientific">Pseudolactococcus paracarnosus</name>
    <dbReference type="NCBI Taxonomy" id="2749962"/>
    <lineage>
        <taxon>Bacteria</taxon>
        <taxon>Bacillati</taxon>
        <taxon>Bacillota</taxon>
        <taxon>Bacilli</taxon>
        <taxon>Lactobacillales</taxon>
        <taxon>Streptococcaceae</taxon>
        <taxon>Pseudolactococcus</taxon>
    </lineage>
</organism>
<evidence type="ECO:0000313" key="3">
    <source>
        <dbReference type="EMBL" id="MCJ1978392.1"/>
    </source>
</evidence>
<sequence>MKMMKVALFVNHIYSKICYLFLVLGIGFLCATIYLYLKLPNVIPVHWGLSFEVDSWGRKETLFILPISLFLCLILSSKKFIHAHETNPFRIMAAELVLLGVLTLLVIAMSYVYAIYFSLL</sequence>
<keyword evidence="4" id="KW-1185">Reference proteome</keyword>
<name>A0ABT0APA4_9LACT</name>
<evidence type="ECO:0000259" key="2">
    <source>
        <dbReference type="Pfam" id="PF07853"/>
    </source>
</evidence>
<keyword evidence="1" id="KW-1133">Transmembrane helix</keyword>
<feature type="transmembrane region" description="Helical" evidence="1">
    <location>
        <begin position="12"/>
        <end position="36"/>
    </location>
</feature>
<dbReference type="Pfam" id="PF07853">
    <property type="entry name" value="DUF1648"/>
    <property type="match status" value="1"/>
</dbReference>
<evidence type="ECO:0000313" key="4">
    <source>
        <dbReference type="Proteomes" id="UP001522462"/>
    </source>
</evidence>
<comment type="caution">
    <text evidence="3">The sequence shown here is derived from an EMBL/GenBank/DDBJ whole genome shotgun (WGS) entry which is preliminary data.</text>
</comment>
<feature type="domain" description="DUF1648" evidence="2">
    <location>
        <begin position="29"/>
        <end position="67"/>
    </location>
</feature>
<protein>
    <submittedName>
        <fullName evidence="3">DUF1648 domain-containing protein</fullName>
    </submittedName>
</protein>
<dbReference type="EMBL" id="JAAEDA010000021">
    <property type="protein sequence ID" value="MCJ1978392.1"/>
    <property type="molecule type" value="Genomic_DNA"/>
</dbReference>
<dbReference type="Proteomes" id="UP001522462">
    <property type="component" value="Unassembled WGS sequence"/>
</dbReference>
<feature type="transmembrane region" description="Helical" evidence="1">
    <location>
        <begin position="96"/>
        <end position="119"/>
    </location>
</feature>
<reference evidence="3 4" key="1">
    <citation type="journal article" date="2022" name="Microbiol. Res.">
        <title>Comparative genome analysis, predicted lifestyle and antimicrobial strategies of Lactococcus carnosus and Lactococcus paracarnosus isolated from meat.</title>
        <authorList>
            <person name="Werum V."/>
            <person name="Ehrmann M."/>
            <person name="Vogel R."/>
            <person name="Hilgarth M."/>
        </authorList>
    </citation>
    <scope>NUCLEOTIDE SEQUENCE [LARGE SCALE GENOMIC DNA]</scope>
    <source>
        <strain evidence="3 4">TMW21897</strain>
    </source>
</reference>
<feature type="transmembrane region" description="Helical" evidence="1">
    <location>
        <begin position="56"/>
        <end position="75"/>
    </location>
</feature>
<proteinExistence type="predicted"/>
<accession>A0ABT0APA4</accession>
<evidence type="ECO:0000256" key="1">
    <source>
        <dbReference type="SAM" id="Phobius"/>
    </source>
</evidence>
<gene>
    <name evidence="3" type="ORF">GYN19_10555</name>
</gene>
<keyword evidence="1" id="KW-0812">Transmembrane</keyword>
<dbReference type="InterPro" id="IPR012867">
    <property type="entry name" value="DUF1648"/>
</dbReference>
<keyword evidence="1" id="KW-0472">Membrane</keyword>